<dbReference type="Gene3D" id="3.40.50.10420">
    <property type="entry name" value="NagB/RpiA/CoA transferase-like"/>
    <property type="match status" value="1"/>
</dbReference>
<evidence type="ECO:0000313" key="6">
    <source>
        <dbReference type="Proteomes" id="UP001576774"/>
    </source>
</evidence>
<dbReference type="PIRSF" id="PIRSF006806">
    <property type="entry name" value="FTHF_cligase"/>
    <property type="match status" value="1"/>
</dbReference>
<keyword evidence="6" id="KW-1185">Reference proteome</keyword>
<name>A0ABV4X784_9CYAN</name>
<dbReference type="GO" id="GO:0030272">
    <property type="term" value="F:5-formyltetrahydrofolate cyclo-ligase activity"/>
    <property type="evidence" value="ECO:0007669"/>
    <property type="project" value="UniProtKB-EC"/>
</dbReference>
<comment type="cofactor">
    <cofactor evidence="4">
        <name>Mg(2+)</name>
        <dbReference type="ChEBI" id="CHEBI:18420"/>
    </cofactor>
</comment>
<dbReference type="Proteomes" id="UP001576774">
    <property type="component" value="Unassembled WGS sequence"/>
</dbReference>
<dbReference type="EC" id="6.3.3.2" evidence="4"/>
<keyword evidence="3 4" id="KW-0067">ATP-binding</keyword>
<dbReference type="PANTHER" id="PTHR23407">
    <property type="entry name" value="ATPASE INHIBITOR/5-FORMYLTETRAHYDROFOLATE CYCLO-LIGASE"/>
    <property type="match status" value="1"/>
</dbReference>
<dbReference type="NCBIfam" id="TIGR02727">
    <property type="entry name" value="MTHFS_bact"/>
    <property type="match status" value="1"/>
</dbReference>
<keyword evidence="4" id="KW-0479">Metal-binding</keyword>
<dbReference type="InterPro" id="IPR037171">
    <property type="entry name" value="NagB/RpiA_transferase-like"/>
</dbReference>
<evidence type="ECO:0000313" key="5">
    <source>
        <dbReference type="EMBL" id="MFB2878658.1"/>
    </source>
</evidence>
<dbReference type="PANTHER" id="PTHR23407:SF1">
    <property type="entry name" value="5-FORMYLTETRAHYDROFOLATE CYCLO-LIGASE"/>
    <property type="match status" value="1"/>
</dbReference>
<dbReference type="InterPro" id="IPR024185">
    <property type="entry name" value="FTHF_cligase-like_sf"/>
</dbReference>
<protein>
    <recommendedName>
        <fullName evidence="4">5-formyltetrahydrofolate cyclo-ligase</fullName>
        <ecNumber evidence="4">6.3.3.2</ecNumber>
    </recommendedName>
</protein>
<reference evidence="5 6" key="1">
    <citation type="submission" date="2024-09" db="EMBL/GenBank/DDBJ databases">
        <title>Floridaenema gen nov. (Aerosakkonemataceae, Aerosakkonematales ord. nov., Cyanobacteria) from benthic tropical and subtropical fresh waters, with the description of four new species.</title>
        <authorList>
            <person name="Moretto J.A."/>
            <person name="Berthold D.E."/>
            <person name="Lefler F.W."/>
            <person name="Huang I.-S."/>
            <person name="Laughinghouse H. IV."/>
        </authorList>
    </citation>
    <scope>NUCLEOTIDE SEQUENCE [LARGE SCALE GENOMIC DNA]</scope>
    <source>
        <strain evidence="5 6">BLCC-F46</strain>
    </source>
</reference>
<keyword evidence="2 4" id="KW-0547">Nucleotide-binding</keyword>
<gene>
    <name evidence="5" type="ORF">ACE1CC_17550</name>
</gene>
<dbReference type="Pfam" id="PF01812">
    <property type="entry name" value="5-FTHF_cyc-lig"/>
    <property type="match status" value="1"/>
</dbReference>
<comment type="catalytic activity">
    <reaction evidence="4">
        <text>(6S)-5-formyl-5,6,7,8-tetrahydrofolate + ATP = (6R)-5,10-methenyltetrahydrofolate + ADP + phosphate</text>
        <dbReference type="Rhea" id="RHEA:10488"/>
        <dbReference type="ChEBI" id="CHEBI:30616"/>
        <dbReference type="ChEBI" id="CHEBI:43474"/>
        <dbReference type="ChEBI" id="CHEBI:57455"/>
        <dbReference type="ChEBI" id="CHEBI:57457"/>
        <dbReference type="ChEBI" id="CHEBI:456216"/>
        <dbReference type="EC" id="6.3.3.2"/>
    </reaction>
</comment>
<evidence type="ECO:0000256" key="2">
    <source>
        <dbReference type="ARBA" id="ARBA00022741"/>
    </source>
</evidence>
<sequence>MDKASLRRSLLKIRQMLPKTEWQEKSDRICTHLQSSPLFEQAKTVLAYFSFRQEPDLKPLFADNSHRWGFPRCVGKELSWHLWQAGDQLETNKFGILEPLANAPTLDPSQVDLILVPSVACDVRGYRLGYGAGYYDRLLTLPEWSNKLTIGMVFEFTYLVEIPIDEWDRSLTGVCTETGVKLINKNQGEKLNNV</sequence>
<evidence type="ECO:0000256" key="3">
    <source>
        <dbReference type="ARBA" id="ARBA00022840"/>
    </source>
</evidence>
<keyword evidence="4" id="KW-0460">Magnesium</keyword>
<comment type="similarity">
    <text evidence="1 4">Belongs to the 5-formyltetrahydrofolate cyclo-ligase family.</text>
</comment>
<accession>A0ABV4X784</accession>
<evidence type="ECO:0000256" key="4">
    <source>
        <dbReference type="RuleBase" id="RU361279"/>
    </source>
</evidence>
<dbReference type="EMBL" id="JBHFNQ010000131">
    <property type="protein sequence ID" value="MFB2878658.1"/>
    <property type="molecule type" value="Genomic_DNA"/>
</dbReference>
<evidence type="ECO:0000256" key="1">
    <source>
        <dbReference type="ARBA" id="ARBA00010638"/>
    </source>
</evidence>
<keyword evidence="5" id="KW-0436">Ligase</keyword>
<organism evidence="5 6">
    <name type="scientific">Floridaenema aerugineum BLCC-F46</name>
    <dbReference type="NCBI Taxonomy" id="3153654"/>
    <lineage>
        <taxon>Bacteria</taxon>
        <taxon>Bacillati</taxon>
        <taxon>Cyanobacteriota</taxon>
        <taxon>Cyanophyceae</taxon>
        <taxon>Oscillatoriophycideae</taxon>
        <taxon>Aerosakkonematales</taxon>
        <taxon>Aerosakkonemataceae</taxon>
        <taxon>Floridanema</taxon>
        <taxon>Floridanema aerugineum</taxon>
    </lineage>
</organism>
<dbReference type="InterPro" id="IPR002698">
    <property type="entry name" value="FTHF_cligase"/>
</dbReference>
<comment type="caution">
    <text evidence="5">The sequence shown here is derived from an EMBL/GenBank/DDBJ whole genome shotgun (WGS) entry which is preliminary data.</text>
</comment>
<proteinExistence type="inferred from homology"/>
<dbReference type="RefSeq" id="WP_413271721.1">
    <property type="nucleotide sequence ID" value="NZ_JBHFNQ010000131.1"/>
</dbReference>
<dbReference type="SUPFAM" id="SSF100950">
    <property type="entry name" value="NagB/RpiA/CoA transferase-like"/>
    <property type="match status" value="1"/>
</dbReference>